<dbReference type="Gene3D" id="3.40.50.1820">
    <property type="entry name" value="alpha/beta hydrolase"/>
    <property type="match status" value="1"/>
</dbReference>
<dbReference type="InterPro" id="IPR029058">
    <property type="entry name" value="AB_hydrolase_fold"/>
</dbReference>
<evidence type="ECO:0000313" key="3">
    <source>
        <dbReference type="Proteomes" id="UP000609531"/>
    </source>
</evidence>
<keyword evidence="2" id="KW-0378">Hydrolase</keyword>
<dbReference type="InterPro" id="IPR050471">
    <property type="entry name" value="AB_hydrolase"/>
</dbReference>
<dbReference type="Proteomes" id="UP000609531">
    <property type="component" value="Unassembled WGS sequence"/>
</dbReference>
<protein>
    <submittedName>
        <fullName evidence="2">3-oxoadipate enol-lactonase</fullName>
        <ecNumber evidence="2">3.1.1.24</ecNumber>
    </submittedName>
</protein>
<dbReference type="PANTHER" id="PTHR43433:SF5">
    <property type="entry name" value="AB HYDROLASE-1 DOMAIN-CONTAINING PROTEIN"/>
    <property type="match status" value="1"/>
</dbReference>
<sequence length="260" mass="28374">MPLVTVDGDPFYVEITGESHLPPLVFGNSLSADTSMWDDQIAALSPFFRIIRYDMRGHGRSVRTPPPYTMDRLGQDVIEILDVLGISQVHWCGVSLGGMVGMWLLTNAPGRVGAAVLANTSARMGPPELWNGRIRTAERGGMEALAQATLERWFPADFRAAAPETIERVRAMILATPVAGYVGCCAAIREMDQRQTIRTIRARPLVVIGLRDPATTPADGRLIAASIPGARLAEIDAAHISNIERADEFNRIVREFLLAS</sequence>
<feature type="domain" description="AB hydrolase-1" evidence="1">
    <location>
        <begin position="22"/>
        <end position="245"/>
    </location>
</feature>
<dbReference type="EC" id="3.1.1.24" evidence="2"/>
<dbReference type="InterPro" id="IPR026968">
    <property type="entry name" value="PcaD/CatD"/>
</dbReference>
<evidence type="ECO:0000259" key="1">
    <source>
        <dbReference type="Pfam" id="PF00561"/>
    </source>
</evidence>
<dbReference type="PANTHER" id="PTHR43433">
    <property type="entry name" value="HYDROLASE, ALPHA/BETA FOLD FAMILY PROTEIN"/>
    <property type="match status" value="1"/>
</dbReference>
<gene>
    <name evidence="2" type="primary">pcaD</name>
    <name evidence="2" type="ORF">JCR33_24475</name>
</gene>
<comment type="caution">
    <text evidence="2">The sequence shown here is derived from an EMBL/GenBank/DDBJ whole genome shotgun (WGS) entry which is preliminary data.</text>
</comment>
<proteinExistence type="predicted"/>
<dbReference type="InterPro" id="IPR000073">
    <property type="entry name" value="AB_hydrolase_1"/>
</dbReference>
<dbReference type="RefSeq" id="WP_198884776.1">
    <property type="nucleotide sequence ID" value="NZ_JAEKJA010000046.1"/>
</dbReference>
<accession>A0A934IPY9</accession>
<reference evidence="2" key="1">
    <citation type="submission" date="2020-12" db="EMBL/GenBank/DDBJ databases">
        <title>Bacterial taxonomy.</title>
        <authorList>
            <person name="Pan X."/>
        </authorList>
    </citation>
    <scope>NUCLEOTIDE SEQUENCE</scope>
    <source>
        <strain evidence="2">B2012</strain>
    </source>
</reference>
<keyword evidence="3" id="KW-1185">Reference proteome</keyword>
<organism evidence="2 3">
    <name type="scientific">Acuticoccus mangrovi</name>
    <dbReference type="NCBI Taxonomy" id="2796142"/>
    <lineage>
        <taxon>Bacteria</taxon>
        <taxon>Pseudomonadati</taxon>
        <taxon>Pseudomonadota</taxon>
        <taxon>Alphaproteobacteria</taxon>
        <taxon>Hyphomicrobiales</taxon>
        <taxon>Amorphaceae</taxon>
        <taxon>Acuticoccus</taxon>
    </lineage>
</organism>
<dbReference type="AlphaFoldDB" id="A0A934IPY9"/>
<dbReference type="EMBL" id="JAEKJA010000046">
    <property type="protein sequence ID" value="MBJ3778876.1"/>
    <property type="molecule type" value="Genomic_DNA"/>
</dbReference>
<dbReference type="SUPFAM" id="SSF53474">
    <property type="entry name" value="alpha/beta-Hydrolases"/>
    <property type="match status" value="1"/>
</dbReference>
<dbReference type="GO" id="GO:0042952">
    <property type="term" value="P:beta-ketoadipate pathway"/>
    <property type="evidence" value="ECO:0007669"/>
    <property type="project" value="InterPro"/>
</dbReference>
<dbReference type="NCBIfam" id="TIGR02427">
    <property type="entry name" value="protocat_pcaD"/>
    <property type="match status" value="1"/>
</dbReference>
<dbReference type="GO" id="GO:0047570">
    <property type="term" value="F:3-oxoadipate enol-lactonase activity"/>
    <property type="evidence" value="ECO:0007669"/>
    <property type="project" value="UniProtKB-EC"/>
</dbReference>
<evidence type="ECO:0000313" key="2">
    <source>
        <dbReference type="EMBL" id="MBJ3778876.1"/>
    </source>
</evidence>
<dbReference type="Pfam" id="PF00561">
    <property type="entry name" value="Abhydrolase_1"/>
    <property type="match status" value="1"/>
</dbReference>
<name>A0A934IPY9_9HYPH</name>